<dbReference type="Proteomes" id="UP000176705">
    <property type="component" value="Unassembled WGS sequence"/>
</dbReference>
<evidence type="ECO:0000313" key="2">
    <source>
        <dbReference type="Proteomes" id="UP000176705"/>
    </source>
</evidence>
<comment type="caution">
    <text evidence="1">The sequence shown here is derived from an EMBL/GenBank/DDBJ whole genome shotgun (WGS) entry which is preliminary data.</text>
</comment>
<evidence type="ECO:0008006" key="3">
    <source>
        <dbReference type="Google" id="ProtNLM"/>
    </source>
</evidence>
<name>A0A1G2LBZ9_9BACT</name>
<dbReference type="STRING" id="1802280.A3B37_01180"/>
<accession>A0A1G2LBZ9</accession>
<evidence type="ECO:0000313" key="1">
    <source>
        <dbReference type="EMBL" id="OHA09138.1"/>
    </source>
</evidence>
<reference evidence="1 2" key="1">
    <citation type="journal article" date="2016" name="Nat. Commun.">
        <title>Thousands of microbial genomes shed light on interconnected biogeochemical processes in an aquifer system.</title>
        <authorList>
            <person name="Anantharaman K."/>
            <person name="Brown C.T."/>
            <person name="Hug L.A."/>
            <person name="Sharon I."/>
            <person name="Castelle C.J."/>
            <person name="Probst A.J."/>
            <person name="Thomas B.C."/>
            <person name="Singh A."/>
            <person name="Wilkins M.J."/>
            <person name="Karaoz U."/>
            <person name="Brodie E.L."/>
            <person name="Williams K.H."/>
            <person name="Hubbard S.S."/>
            <person name="Banfield J.F."/>
        </authorList>
    </citation>
    <scope>NUCLEOTIDE SEQUENCE [LARGE SCALE GENOMIC DNA]</scope>
</reference>
<dbReference type="EMBL" id="MHQS01000006">
    <property type="protein sequence ID" value="OHA09138.1"/>
    <property type="molecule type" value="Genomic_DNA"/>
</dbReference>
<organism evidence="1 2">
    <name type="scientific">Candidatus Sungbacteria bacterium RIFCSPLOWO2_01_FULL_59_16</name>
    <dbReference type="NCBI Taxonomy" id="1802280"/>
    <lineage>
        <taxon>Bacteria</taxon>
        <taxon>Candidatus Sungiibacteriota</taxon>
    </lineage>
</organism>
<dbReference type="AlphaFoldDB" id="A0A1G2LBZ9"/>
<protein>
    <recommendedName>
        <fullName evidence="3">DUF2283 domain-containing protein</fullName>
    </recommendedName>
</protein>
<dbReference type="InterPro" id="IPR019270">
    <property type="entry name" value="DUF2283"/>
</dbReference>
<dbReference type="Pfam" id="PF10049">
    <property type="entry name" value="DUF2283"/>
    <property type="match status" value="1"/>
</dbReference>
<gene>
    <name evidence="1" type="ORF">A3B37_01180</name>
</gene>
<proteinExistence type="predicted"/>
<sequence length="77" mass="8671">MRKDKKIKMSYAPEADVLRIETSRRPTGYATEIGNVVVHFSPEGIPVYFEILEATKFLKSASTLLRPGVKRTLIPAH</sequence>